<dbReference type="HOGENOM" id="CLU_794370_0_0_4"/>
<accession>S6AA05</accession>
<evidence type="ECO:0008006" key="3">
    <source>
        <dbReference type="Google" id="ProtNLM"/>
    </source>
</evidence>
<dbReference type="eggNOG" id="ENOG5032RF3">
    <property type="taxonomic scope" value="Bacteria"/>
</dbReference>
<sequence length="349" mass="38390">MEHIQVFRIKKLKGSGIIAVAARHNLREMQSEIGSDSHINPRMTSHNLVLRGAVRAADVAAQAVNLMEQAQLKKPLQKNAVHALELLFSLPISSGIAEQDYFSAAADWAEGFFEIPILSAVIHNDEAAPHCHIIMLPLFNGRMIGSAMVGNRTRLLAMQTDFHTIVGQRYGLKRGEPTKRYSRAARATAADSVVTALRRVPKSLDDPAIRDALREAIAETMPVNLMALLELDLPAVRTPKPKTLAEIMTKPCKPEKPIGFQSKKPIGFAATISTKKDQTLSCVGFADSTIPVSPDNALNQNEYTRESENGQAATYWDEDQGKFIQPPARAKLKSAEIDRVRVAIQGMQR</sequence>
<dbReference type="Pfam" id="PF01076">
    <property type="entry name" value="Mob_Pre"/>
    <property type="match status" value="1"/>
</dbReference>
<reference evidence="1 2" key="1">
    <citation type="journal article" date="2012" name="Appl. Environ. Microbiol.">
        <title>Draft genome sequence of a psychrotolerant sulfur-oxidizing bacterium, Sulfuricella denitrificans skB26, and proteomic insights into cold adaptation.</title>
        <authorList>
            <person name="Watanabe T."/>
            <person name="Kojima H."/>
            <person name="Fukui M."/>
        </authorList>
    </citation>
    <scope>NUCLEOTIDE SEQUENCE [LARGE SCALE GENOMIC DNA]</scope>
    <source>
        <strain evidence="2">skB26</strain>
    </source>
</reference>
<dbReference type="InterPro" id="IPR001668">
    <property type="entry name" value="Mob_Pre"/>
</dbReference>
<dbReference type="KEGG" id="sdr:SCD_n01191"/>
<proteinExistence type="predicted"/>
<keyword evidence="2" id="KW-1185">Reference proteome</keyword>
<evidence type="ECO:0000313" key="2">
    <source>
        <dbReference type="Proteomes" id="UP000015559"/>
    </source>
</evidence>
<dbReference type="Proteomes" id="UP000015559">
    <property type="component" value="Chromosome"/>
</dbReference>
<evidence type="ECO:0000313" key="1">
    <source>
        <dbReference type="EMBL" id="BAN35020.1"/>
    </source>
</evidence>
<protein>
    <recommendedName>
        <fullName evidence="3">Plasmid recombination enzyme</fullName>
    </recommendedName>
</protein>
<dbReference type="AlphaFoldDB" id="S6AA05"/>
<dbReference type="RefSeq" id="WP_009206028.1">
    <property type="nucleotide sequence ID" value="NC_022357.1"/>
</dbReference>
<name>S6AA05_SULDS</name>
<dbReference type="CDD" id="cd17242">
    <property type="entry name" value="MobM_relaxase"/>
    <property type="match status" value="1"/>
</dbReference>
<organism evidence="1 2">
    <name type="scientific">Sulfuricella denitrificans (strain DSM 22764 / NBRC 105220 / skB26)</name>
    <dbReference type="NCBI Taxonomy" id="1163617"/>
    <lineage>
        <taxon>Bacteria</taxon>
        <taxon>Pseudomonadati</taxon>
        <taxon>Pseudomonadota</taxon>
        <taxon>Betaproteobacteria</taxon>
        <taxon>Nitrosomonadales</taxon>
        <taxon>Sulfuricellaceae</taxon>
        <taxon>Sulfuricella</taxon>
    </lineage>
</organism>
<dbReference type="GO" id="GO:0006310">
    <property type="term" value="P:DNA recombination"/>
    <property type="evidence" value="ECO:0007669"/>
    <property type="project" value="InterPro"/>
</dbReference>
<dbReference type="Gene3D" id="3.30.930.30">
    <property type="match status" value="1"/>
</dbReference>
<dbReference type="GO" id="GO:0003677">
    <property type="term" value="F:DNA binding"/>
    <property type="evidence" value="ECO:0007669"/>
    <property type="project" value="InterPro"/>
</dbReference>
<dbReference type="EMBL" id="AP013066">
    <property type="protein sequence ID" value="BAN35020.1"/>
    <property type="molecule type" value="Genomic_DNA"/>
</dbReference>
<dbReference type="STRING" id="1163617.SCD_n01191"/>
<gene>
    <name evidence="1" type="ORF">SCD_n01191</name>
</gene>